<name>A0A822YJF0_NELNU</name>
<gene>
    <name evidence="2" type="ORF">HUJ06_009956</name>
</gene>
<accession>A0A822YJF0</accession>
<feature type="transmembrane region" description="Helical" evidence="1">
    <location>
        <begin position="106"/>
        <end position="132"/>
    </location>
</feature>
<comment type="caution">
    <text evidence="2">The sequence shown here is derived from an EMBL/GenBank/DDBJ whole genome shotgun (WGS) entry which is preliminary data.</text>
</comment>
<dbReference type="SUPFAM" id="SSF52096">
    <property type="entry name" value="ClpP/crotonase"/>
    <property type="match status" value="1"/>
</dbReference>
<dbReference type="PANTHER" id="PTHR11941">
    <property type="entry name" value="ENOYL-COA HYDRATASE-RELATED"/>
    <property type="match status" value="1"/>
</dbReference>
<protein>
    <submittedName>
        <fullName evidence="2">Uncharacterized protein</fullName>
    </submittedName>
</protein>
<proteinExistence type="predicted"/>
<dbReference type="InterPro" id="IPR029045">
    <property type="entry name" value="ClpP/crotonase-like_dom_sf"/>
</dbReference>
<keyword evidence="1" id="KW-1133">Transmembrane helix</keyword>
<evidence type="ECO:0000313" key="3">
    <source>
        <dbReference type="Proteomes" id="UP000607653"/>
    </source>
</evidence>
<keyword evidence="1" id="KW-0812">Transmembrane</keyword>
<dbReference type="AlphaFoldDB" id="A0A822YJF0"/>
<organism evidence="2 3">
    <name type="scientific">Nelumbo nucifera</name>
    <name type="common">Sacred lotus</name>
    <dbReference type="NCBI Taxonomy" id="4432"/>
    <lineage>
        <taxon>Eukaryota</taxon>
        <taxon>Viridiplantae</taxon>
        <taxon>Streptophyta</taxon>
        <taxon>Embryophyta</taxon>
        <taxon>Tracheophyta</taxon>
        <taxon>Spermatophyta</taxon>
        <taxon>Magnoliopsida</taxon>
        <taxon>Proteales</taxon>
        <taxon>Nelumbonaceae</taxon>
        <taxon>Nelumbo</taxon>
    </lineage>
</organism>
<keyword evidence="3" id="KW-1185">Reference proteome</keyword>
<dbReference type="EMBL" id="DUZY01000003">
    <property type="protein sequence ID" value="DAD31105.1"/>
    <property type="molecule type" value="Genomic_DNA"/>
</dbReference>
<dbReference type="PANTHER" id="PTHR11941:SF75">
    <property type="entry name" value="ENOYL-COA HYDRATASE_ISOMERASE FAMILY PROTEIN"/>
    <property type="match status" value="1"/>
</dbReference>
<evidence type="ECO:0000256" key="1">
    <source>
        <dbReference type="SAM" id="Phobius"/>
    </source>
</evidence>
<evidence type="ECO:0000313" key="2">
    <source>
        <dbReference type="EMBL" id="DAD31105.1"/>
    </source>
</evidence>
<reference evidence="2 3" key="1">
    <citation type="journal article" date="2020" name="Mol. Biol. Evol.">
        <title>Distinct Expression and Methylation Patterns for Genes with Different Fates following a Single Whole-Genome Duplication in Flowering Plants.</title>
        <authorList>
            <person name="Shi T."/>
            <person name="Rahmani R.S."/>
            <person name="Gugger P.F."/>
            <person name="Wang M."/>
            <person name="Li H."/>
            <person name="Zhang Y."/>
            <person name="Li Z."/>
            <person name="Wang Q."/>
            <person name="Van de Peer Y."/>
            <person name="Marchal K."/>
            <person name="Chen J."/>
        </authorList>
    </citation>
    <scope>NUCLEOTIDE SEQUENCE [LARGE SCALE GENOMIC DNA]</scope>
    <source>
        <tissue evidence="2">Leaf</tissue>
    </source>
</reference>
<dbReference type="Gene3D" id="3.90.226.10">
    <property type="entry name" value="2-enoyl-CoA Hydratase, Chain A, domain 1"/>
    <property type="match status" value="1"/>
</dbReference>
<sequence length="197" mass="22290">MELLDVSNLHAANVKLVKVKPEMVPQLVEVFSDRVSYKAWIASCPYSSWQTLWKYKQTQAKRGSVLVTTEQGKFFSNGFDLAWAEPAGSSSFLHRLQHMDDSLKAIMVNLLSFPMLTIAAVLGHAAAAGFMLRKDRGVLYMSELDIRLTLPDYFMALLREKIRSPMAQCNVVLHAVKVKAEEAVKMGFKRKRARKIK</sequence>
<dbReference type="Proteomes" id="UP000607653">
    <property type="component" value="Unassembled WGS sequence"/>
</dbReference>
<keyword evidence="1" id="KW-0472">Membrane</keyword>